<dbReference type="Gene3D" id="3.90.70.10">
    <property type="entry name" value="Cysteine proteinases"/>
    <property type="match status" value="2"/>
</dbReference>
<feature type="domain" description="Peptidase C1A papain C-terminal" evidence="8">
    <location>
        <begin position="154"/>
        <end position="405"/>
    </location>
</feature>
<evidence type="ECO:0000256" key="5">
    <source>
        <dbReference type="ARBA" id="ARBA00022807"/>
    </source>
</evidence>
<sequence>MEYGPVSADMTLYQDLLTYRSGVYQHKTDQSIGLLAVKIIGWGVENNQKYWLCVNSWNSEWGDKDFSMKLLLAVFLGLLAAVSSSPVKSLEQNFVVYSAELVKKINSMNTTWKAGPNFAGENAASVLDRLSTPGLSREKAPKAPIITHDRAGAPPTEFDARTKWPNCPSIGRVYDQGRCNAAWALAAVGAMNDRHCITYPGLHWNFSAEDALTCNPPNQALDNNGCAAGFTLFAWMYWVQQGLVSGGGYQTPNGCRPYPYKPCDHYEKGTYGPCQAKPDSTVCNKTCVAGYPVPYEADKRKGSLYYNVGYTEADIQNEIMTYGPASVDMDLYEDLLTYRSGVYHHKSKNLLGNLAVKVIGWGVENNQKYWLCVNSWNSEWGDKGTFKILRGTFECNFEVNVRAGRMYK</sequence>
<keyword evidence="6" id="KW-0865">Zymogen</keyword>
<protein>
    <recommendedName>
        <fullName evidence="8">Peptidase C1A papain C-terminal domain-containing protein</fullName>
    </recommendedName>
</protein>
<dbReference type="Proteomes" id="UP000887568">
    <property type="component" value="Unplaced"/>
</dbReference>
<evidence type="ECO:0000256" key="7">
    <source>
        <dbReference type="ARBA" id="ARBA00023157"/>
    </source>
</evidence>
<dbReference type="GO" id="GO:0006508">
    <property type="term" value="P:proteolysis"/>
    <property type="evidence" value="ECO:0007669"/>
    <property type="project" value="UniProtKB-KW"/>
</dbReference>
<dbReference type="SMART" id="SM00645">
    <property type="entry name" value="Pept_C1"/>
    <property type="match status" value="1"/>
</dbReference>
<dbReference type="InterPro" id="IPR000668">
    <property type="entry name" value="Peptidase_C1A_C"/>
</dbReference>
<keyword evidence="3" id="KW-0732">Signal</keyword>
<evidence type="ECO:0000256" key="3">
    <source>
        <dbReference type="ARBA" id="ARBA00022729"/>
    </source>
</evidence>
<organism evidence="9 10">
    <name type="scientific">Patiria miniata</name>
    <name type="common">Bat star</name>
    <name type="synonym">Asterina miniata</name>
    <dbReference type="NCBI Taxonomy" id="46514"/>
    <lineage>
        <taxon>Eukaryota</taxon>
        <taxon>Metazoa</taxon>
        <taxon>Echinodermata</taxon>
        <taxon>Eleutherozoa</taxon>
        <taxon>Asterozoa</taxon>
        <taxon>Asteroidea</taxon>
        <taxon>Valvatacea</taxon>
        <taxon>Valvatida</taxon>
        <taxon>Asterinidae</taxon>
        <taxon>Patiria</taxon>
    </lineage>
</organism>
<dbReference type="Pfam" id="PF00112">
    <property type="entry name" value="Peptidase_C1"/>
    <property type="match status" value="2"/>
</dbReference>
<keyword evidence="2" id="KW-0645">Protease</keyword>
<keyword evidence="4" id="KW-0378">Hydrolase</keyword>
<dbReference type="PANTHER" id="PTHR12411">
    <property type="entry name" value="CYSTEINE PROTEASE FAMILY C1-RELATED"/>
    <property type="match status" value="1"/>
</dbReference>
<evidence type="ECO:0000256" key="2">
    <source>
        <dbReference type="ARBA" id="ARBA00022670"/>
    </source>
</evidence>
<name>A0A913ZMA1_PATMI</name>
<reference evidence="9" key="1">
    <citation type="submission" date="2022-11" db="UniProtKB">
        <authorList>
            <consortium name="EnsemblMetazoa"/>
        </authorList>
    </citation>
    <scope>IDENTIFICATION</scope>
</reference>
<dbReference type="GeneID" id="119724960"/>
<dbReference type="SUPFAM" id="SSF54001">
    <property type="entry name" value="Cysteine proteinases"/>
    <property type="match status" value="2"/>
</dbReference>
<dbReference type="CDD" id="cd02620">
    <property type="entry name" value="Peptidase_C1A_CathepsinB"/>
    <property type="match status" value="1"/>
</dbReference>
<keyword evidence="7" id="KW-1015">Disulfide bond</keyword>
<dbReference type="GO" id="GO:0008234">
    <property type="term" value="F:cysteine-type peptidase activity"/>
    <property type="evidence" value="ECO:0007669"/>
    <property type="project" value="UniProtKB-KW"/>
</dbReference>
<dbReference type="InterPro" id="IPR038765">
    <property type="entry name" value="Papain-like_cys_pep_sf"/>
</dbReference>
<evidence type="ECO:0000259" key="8">
    <source>
        <dbReference type="SMART" id="SM00645"/>
    </source>
</evidence>
<evidence type="ECO:0000256" key="6">
    <source>
        <dbReference type="ARBA" id="ARBA00023145"/>
    </source>
</evidence>
<dbReference type="OrthoDB" id="3789175at2759"/>
<keyword evidence="10" id="KW-1185">Reference proteome</keyword>
<dbReference type="EnsemblMetazoa" id="XM_038196297.1">
    <property type="protein sequence ID" value="XP_038052225.1"/>
    <property type="gene ID" value="LOC119724960"/>
</dbReference>
<dbReference type="InterPro" id="IPR013128">
    <property type="entry name" value="Peptidase_C1A"/>
</dbReference>
<evidence type="ECO:0000256" key="1">
    <source>
        <dbReference type="ARBA" id="ARBA00008455"/>
    </source>
</evidence>
<dbReference type="AlphaFoldDB" id="A0A913ZMA1"/>
<comment type="similarity">
    <text evidence="1">Belongs to the peptidase C1 family.</text>
</comment>
<accession>A0A913ZMA1</accession>
<dbReference type="FunFam" id="3.90.70.10:FF:000031">
    <property type="entry name" value="Cathepsin B"/>
    <property type="match status" value="1"/>
</dbReference>
<evidence type="ECO:0000313" key="9">
    <source>
        <dbReference type="EnsemblMetazoa" id="XP_038052225.1"/>
    </source>
</evidence>
<proteinExistence type="inferred from homology"/>
<dbReference type="RefSeq" id="XP_038052225.1">
    <property type="nucleotide sequence ID" value="XM_038196297.1"/>
</dbReference>
<evidence type="ECO:0000256" key="4">
    <source>
        <dbReference type="ARBA" id="ARBA00022801"/>
    </source>
</evidence>
<keyword evidence="5" id="KW-0788">Thiol protease</keyword>
<dbReference type="OMA" id="HPIRNQG"/>
<evidence type="ECO:0000313" key="10">
    <source>
        <dbReference type="Proteomes" id="UP000887568"/>
    </source>
</evidence>